<evidence type="ECO:0000256" key="2">
    <source>
        <dbReference type="ARBA" id="ARBA00022630"/>
    </source>
</evidence>
<dbReference type="InterPro" id="IPR001041">
    <property type="entry name" value="2Fe-2S_ferredoxin-type"/>
</dbReference>
<dbReference type="AlphaFoldDB" id="A0A7K3VZ27"/>
<dbReference type="CDD" id="cd00207">
    <property type="entry name" value="fer2"/>
    <property type="match status" value="1"/>
</dbReference>
<reference evidence="10 11" key="1">
    <citation type="submission" date="2020-02" db="EMBL/GenBank/DDBJ databases">
        <title>Geodermatophilus sabuli CPCC 205279 I12A-02694.</title>
        <authorList>
            <person name="Jiang Z."/>
        </authorList>
    </citation>
    <scope>NUCLEOTIDE SEQUENCE [LARGE SCALE GENOMIC DNA]</scope>
    <source>
        <strain evidence="10 11">I12A-02694</strain>
    </source>
</reference>
<protein>
    <submittedName>
        <fullName evidence="10">Oxidoreductase</fullName>
    </submittedName>
</protein>
<evidence type="ECO:0000256" key="1">
    <source>
        <dbReference type="ARBA" id="ARBA00001974"/>
    </source>
</evidence>
<dbReference type="Proteomes" id="UP000470246">
    <property type="component" value="Unassembled WGS sequence"/>
</dbReference>
<evidence type="ECO:0000313" key="10">
    <source>
        <dbReference type="EMBL" id="NEK57891.1"/>
    </source>
</evidence>
<keyword evidence="11" id="KW-1185">Reference proteome</keyword>
<organism evidence="10 11">
    <name type="scientific">Geodermatophilus sabuli</name>
    <dbReference type="NCBI Taxonomy" id="1564158"/>
    <lineage>
        <taxon>Bacteria</taxon>
        <taxon>Bacillati</taxon>
        <taxon>Actinomycetota</taxon>
        <taxon>Actinomycetes</taxon>
        <taxon>Geodermatophilales</taxon>
        <taxon>Geodermatophilaceae</taxon>
        <taxon>Geodermatophilus</taxon>
    </lineage>
</organism>
<dbReference type="PANTHER" id="PTHR47354:SF1">
    <property type="entry name" value="CARNITINE MONOOXYGENASE REDUCTASE SUBUNIT"/>
    <property type="match status" value="1"/>
</dbReference>
<dbReference type="SUPFAM" id="SSF52343">
    <property type="entry name" value="Ferredoxin reductase-like, C-terminal NADP-linked domain"/>
    <property type="match status" value="1"/>
</dbReference>
<keyword evidence="6" id="KW-0408">Iron</keyword>
<name>A0A7K3VZ27_9ACTN</name>
<dbReference type="EMBL" id="JAAGWF010000008">
    <property type="protein sequence ID" value="NEK57891.1"/>
    <property type="molecule type" value="Genomic_DNA"/>
</dbReference>
<dbReference type="Pfam" id="PF00111">
    <property type="entry name" value="Fer2"/>
    <property type="match status" value="1"/>
</dbReference>
<dbReference type="InterPro" id="IPR036010">
    <property type="entry name" value="2Fe-2S_ferredoxin-like_sf"/>
</dbReference>
<accession>A0A7K3VZ27</accession>
<evidence type="ECO:0000259" key="9">
    <source>
        <dbReference type="PROSITE" id="PS51384"/>
    </source>
</evidence>
<evidence type="ECO:0000259" key="8">
    <source>
        <dbReference type="PROSITE" id="PS51085"/>
    </source>
</evidence>
<proteinExistence type="predicted"/>
<dbReference type="CDD" id="cd06185">
    <property type="entry name" value="PDR_like"/>
    <property type="match status" value="1"/>
</dbReference>
<dbReference type="InterPro" id="IPR012675">
    <property type="entry name" value="Beta-grasp_dom_sf"/>
</dbReference>
<dbReference type="SUPFAM" id="SSF54292">
    <property type="entry name" value="2Fe-2S ferredoxin-like"/>
    <property type="match status" value="1"/>
</dbReference>
<gene>
    <name evidence="10" type="ORF">GCU56_08410</name>
</gene>
<evidence type="ECO:0000313" key="11">
    <source>
        <dbReference type="Proteomes" id="UP000470246"/>
    </source>
</evidence>
<dbReference type="InterPro" id="IPR017938">
    <property type="entry name" value="Riboflavin_synthase-like_b-brl"/>
</dbReference>
<evidence type="ECO:0000256" key="4">
    <source>
        <dbReference type="ARBA" id="ARBA00022723"/>
    </source>
</evidence>
<dbReference type="PANTHER" id="PTHR47354">
    <property type="entry name" value="NADH OXIDOREDUCTASE HCR"/>
    <property type="match status" value="1"/>
</dbReference>
<keyword evidence="5" id="KW-0560">Oxidoreductase</keyword>
<keyword evidence="7" id="KW-0411">Iron-sulfur</keyword>
<evidence type="ECO:0000256" key="3">
    <source>
        <dbReference type="ARBA" id="ARBA00022714"/>
    </source>
</evidence>
<feature type="domain" description="2Fe-2S ferredoxin-type" evidence="8">
    <location>
        <begin position="234"/>
        <end position="321"/>
    </location>
</feature>
<evidence type="ECO:0000256" key="7">
    <source>
        <dbReference type="ARBA" id="ARBA00023014"/>
    </source>
</evidence>
<feature type="domain" description="FAD-binding FR-type" evidence="9">
    <location>
        <begin position="9"/>
        <end position="112"/>
    </location>
</feature>
<dbReference type="Gene3D" id="3.10.20.30">
    <property type="match status" value="1"/>
</dbReference>
<evidence type="ECO:0000256" key="6">
    <source>
        <dbReference type="ARBA" id="ARBA00023004"/>
    </source>
</evidence>
<sequence>MPARPATTPGEVPELLLEVAAVAHAADGVRALTLRHPDGAPLPGYAPGSHVVLTCGDRRNAYSLTGEGAPGEAYRISVLLRPDGRGGSAFVHGLAVGDRLAVSWPRSAFAPVATARHHVLVAGGIGITPMLSHARAAVRWGRSFELVYGHRPGAGAHREEVAAVCGERLTVHESTPGMLDAVAAVLADRPIGTHVYVCGPAPLIDFVERTAEELGWPAERVHAERFSADLDPGEPFTAHLSRSGVRVPVPPGVSLLAALEGAGVAVPSTCRQGVCGECRVAVVSGRPLHRDLYLSEAERSAGDAVMCCVSRSLDDHLGLDL</sequence>
<dbReference type="InterPro" id="IPR039261">
    <property type="entry name" value="FNR_nucleotide-bd"/>
</dbReference>
<comment type="caution">
    <text evidence="10">The sequence shown here is derived from an EMBL/GenBank/DDBJ whole genome shotgun (WGS) entry which is preliminary data.</text>
</comment>
<dbReference type="PRINTS" id="PR00409">
    <property type="entry name" value="PHDIOXRDTASE"/>
</dbReference>
<dbReference type="Gene3D" id="2.40.30.10">
    <property type="entry name" value="Translation factors"/>
    <property type="match status" value="1"/>
</dbReference>
<keyword evidence="4" id="KW-0479">Metal-binding</keyword>
<keyword evidence="3" id="KW-0001">2Fe-2S</keyword>
<dbReference type="InterPro" id="IPR017927">
    <property type="entry name" value="FAD-bd_FR_type"/>
</dbReference>
<dbReference type="Gene3D" id="3.40.50.80">
    <property type="entry name" value="Nucleotide-binding domain of ferredoxin-NADP reductase (FNR) module"/>
    <property type="match status" value="1"/>
</dbReference>
<dbReference type="PROSITE" id="PS51085">
    <property type="entry name" value="2FE2S_FER_2"/>
    <property type="match status" value="1"/>
</dbReference>
<keyword evidence="2" id="KW-0285">Flavoprotein</keyword>
<dbReference type="InterPro" id="IPR054582">
    <property type="entry name" value="DmmA-like_N"/>
</dbReference>
<comment type="cofactor">
    <cofactor evidence="1">
        <name>FAD</name>
        <dbReference type="ChEBI" id="CHEBI:57692"/>
    </cofactor>
</comment>
<dbReference type="Pfam" id="PF22290">
    <property type="entry name" value="DmmA-like_N"/>
    <property type="match status" value="1"/>
</dbReference>
<dbReference type="GO" id="GO:0016491">
    <property type="term" value="F:oxidoreductase activity"/>
    <property type="evidence" value="ECO:0007669"/>
    <property type="project" value="UniProtKB-KW"/>
</dbReference>
<dbReference type="PROSITE" id="PS51384">
    <property type="entry name" value="FAD_FR"/>
    <property type="match status" value="1"/>
</dbReference>
<dbReference type="SUPFAM" id="SSF63380">
    <property type="entry name" value="Riboflavin synthase domain-like"/>
    <property type="match status" value="1"/>
</dbReference>
<dbReference type="InterPro" id="IPR050415">
    <property type="entry name" value="MRET"/>
</dbReference>
<dbReference type="GO" id="GO:0051537">
    <property type="term" value="F:2 iron, 2 sulfur cluster binding"/>
    <property type="evidence" value="ECO:0007669"/>
    <property type="project" value="UniProtKB-KW"/>
</dbReference>
<evidence type="ECO:0000256" key="5">
    <source>
        <dbReference type="ARBA" id="ARBA00023002"/>
    </source>
</evidence>
<dbReference type="GO" id="GO:0046872">
    <property type="term" value="F:metal ion binding"/>
    <property type="evidence" value="ECO:0007669"/>
    <property type="project" value="UniProtKB-KW"/>
</dbReference>